<organism evidence="2">
    <name type="scientific">Propionibacterium freudenreichii subsp. freudenreichii</name>
    <dbReference type="NCBI Taxonomy" id="66712"/>
    <lineage>
        <taxon>Bacteria</taxon>
        <taxon>Bacillati</taxon>
        <taxon>Actinomycetota</taxon>
        <taxon>Actinomycetes</taxon>
        <taxon>Propionibacteriales</taxon>
        <taxon>Propionibacteriaceae</taxon>
        <taxon>Propionibacterium</taxon>
    </lineage>
</organism>
<gene>
    <name evidence="2" type="ORF">PFCIRM138_01925</name>
</gene>
<proteinExistence type="predicted"/>
<feature type="region of interest" description="Disordered" evidence="1">
    <location>
        <begin position="166"/>
        <end position="312"/>
    </location>
</feature>
<dbReference type="AlphaFoldDB" id="A0A0B7P1H8"/>
<evidence type="ECO:0000256" key="1">
    <source>
        <dbReference type="SAM" id="MobiDB-lite"/>
    </source>
</evidence>
<accession>A0A0B7P1H8</accession>
<feature type="compositionally biased region" description="Basic and acidic residues" evidence="1">
    <location>
        <begin position="190"/>
        <end position="201"/>
    </location>
</feature>
<name>A0A0B7P1H8_PROFF</name>
<dbReference type="SUPFAM" id="SSF58113">
    <property type="entry name" value="Apolipoprotein A-I"/>
    <property type="match status" value="1"/>
</dbReference>
<evidence type="ECO:0000313" key="2">
    <source>
        <dbReference type="EMBL" id="CEP27503.1"/>
    </source>
</evidence>
<feature type="compositionally biased region" description="Polar residues" evidence="1">
    <location>
        <begin position="173"/>
        <end position="183"/>
    </location>
</feature>
<reference evidence="2" key="1">
    <citation type="submission" date="2014-08" db="EMBL/GenBank/DDBJ databases">
        <authorList>
            <person name="Falentin Helene"/>
        </authorList>
    </citation>
    <scope>NUCLEOTIDE SEQUENCE</scope>
</reference>
<dbReference type="PATRIC" id="fig|66712.6.peg.1524"/>
<dbReference type="Gene3D" id="1.20.120.20">
    <property type="entry name" value="Apolipoprotein"/>
    <property type="match status" value="1"/>
</dbReference>
<feature type="region of interest" description="Disordered" evidence="1">
    <location>
        <begin position="1"/>
        <end position="22"/>
    </location>
</feature>
<dbReference type="RefSeq" id="WP_052809145.1">
    <property type="nucleotide sequence ID" value="NZ_CP010341.1"/>
</dbReference>
<sequence>MKKEDLKQSATAAGENARDAVNDSVATARGVVGRITSFLSPRVADARERVEPLVADAVDRVAPHVAEAAEKVAPYYEKTRDAVTEGYDKNVKPRVREFVDRASENEHVAKAARKGSDVVENLKSRADASVVQVAPKKKHHRVLKGLGIAALLGGAVVAVRQLLLPKDDGWTPQEPSTAYTDNDASYDYAGEARRDRPKEDSADTEPGGAVKFTEPDTATEHLEPADVTVSTEASDLPQGAAGARKAAPAQPDVAKQETGDAEPTELDEANDSHETGDAAKGGAGYRGANPPEGYTIKGNERSMKFHVPGGAGYSRTNADVWFKTIEEAEAAGFTKASR</sequence>
<feature type="compositionally biased region" description="Acidic residues" evidence="1">
    <location>
        <begin position="259"/>
        <end position="269"/>
    </location>
</feature>
<dbReference type="KEGG" id="pfre:RM25_1495"/>
<dbReference type="EMBL" id="LM676436">
    <property type="protein sequence ID" value="CEP27503.1"/>
    <property type="molecule type" value="Genomic_DNA"/>
</dbReference>
<protein>
    <submittedName>
        <fullName evidence="2">Uncharacterized protein</fullName>
    </submittedName>
</protein>
<feature type="compositionally biased region" description="Low complexity" evidence="1">
    <location>
        <begin position="237"/>
        <end position="251"/>
    </location>
</feature>